<dbReference type="OrthoDB" id="276659at2"/>
<dbReference type="AlphaFoldDB" id="A0A2S8GLB3"/>
<comment type="caution">
    <text evidence="1">The sequence shown here is derived from an EMBL/GenBank/DDBJ whole genome shotgun (WGS) entry which is preliminary data.</text>
</comment>
<accession>A0A2S8GLB3</accession>
<name>A0A2S8GLB3_9BACT</name>
<dbReference type="EMBL" id="PUHZ01000015">
    <property type="protein sequence ID" value="PQO45222.1"/>
    <property type="molecule type" value="Genomic_DNA"/>
</dbReference>
<gene>
    <name evidence="1" type="ORF">C5Y93_14765</name>
</gene>
<reference evidence="1 2" key="1">
    <citation type="submission" date="2018-02" db="EMBL/GenBank/DDBJ databases">
        <title>Comparative genomes isolates from brazilian mangrove.</title>
        <authorList>
            <person name="Araujo J.E."/>
            <person name="Taketani R.G."/>
            <person name="Silva M.C.P."/>
            <person name="Loureco M.V."/>
            <person name="Andreote F.D."/>
        </authorList>
    </citation>
    <scope>NUCLEOTIDE SEQUENCE [LARGE SCALE GENOMIC DNA]</scope>
    <source>
        <strain evidence="1 2">Nap-Phe MGV</strain>
    </source>
</reference>
<sequence length="218" mass="25079">MLRSLGLVAVLLASSADWMQAEEAPTKLDLADCPEPVQKTIQRELHDLEIPQVQRIEGEEGSVYRVVYKMDDMWYETKIREDGLLASKLLEKKLRNRETGFKTETYWAEVTLDDHLYHLRISRDGKLLSKRLYEKPEEEEEKQDVAPEAAPLALPKLPPREIRSVLDRERHGGELTGVPMLAKDNPRVTTTTYSFKWSSSTKEGTKIEFKIDKKPAVK</sequence>
<evidence type="ECO:0000313" key="2">
    <source>
        <dbReference type="Proteomes" id="UP000237819"/>
    </source>
</evidence>
<dbReference type="Proteomes" id="UP000237819">
    <property type="component" value="Unassembled WGS sequence"/>
</dbReference>
<proteinExistence type="predicted"/>
<evidence type="ECO:0008006" key="3">
    <source>
        <dbReference type="Google" id="ProtNLM"/>
    </source>
</evidence>
<evidence type="ECO:0000313" key="1">
    <source>
        <dbReference type="EMBL" id="PQO45222.1"/>
    </source>
</evidence>
<protein>
    <recommendedName>
        <fullName evidence="3">PepSY domain-containing protein</fullName>
    </recommendedName>
</protein>
<organism evidence="1 2">
    <name type="scientific">Blastopirellula marina</name>
    <dbReference type="NCBI Taxonomy" id="124"/>
    <lineage>
        <taxon>Bacteria</taxon>
        <taxon>Pseudomonadati</taxon>
        <taxon>Planctomycetota</taxon>
        <taxon>Planctomycetia</taxon>
        <taxon>Pirellulales</taxon>
        <taxon>Pirellulaceae</taxon>
        <taxon>Blastopirellula</taxon>
    </lineage>
</organism>
<dbReference type="RefSeq" id="WP_105336202.1">
    <property type="nucleotide sequence ID" value="NZ_PUHZ01000015.1"/>
</dbReference>